<name>A0ABP9UM47_9BACT</name>
<evidence type="ECO:0008006" key="4">
    <source>
        <dbReference type="Google" id="ProtNLM"/>
    </source>
</evidence>
<comment type="caution">
    <text evidence="2">The sequence shown here is derived from an EMBL/GenBank/DDBJ whole genome shotgun (WGS) entry which is preliminary data.</text>
</comment>
<dbReference type="EMBL" id="BAABRI010000009">
    <property type="protein sequence ID" value="GAA5482615.1"/>
    <property type="molecule type" value="Genomic_DNA"/>
</dbReference>
<keyword evidence="1" id="KW-0812">Transmembrane</keyword>
<evidence type="ECO:0000313" key="2">
    <source>
        <dbReference type="EMBL" id="GAA5482615.1"/>
    </source>
</evidence>
<accession>A0ABP9UM47</accession>
<dbReference type="InterPro" id="IPR046487">
    <property type="entry name" value="DUF6580"/>
</dbReference>
<evidence type="ECO:0000256" key="1">
    <source>
        <dbReference type="SAM" id="Phobius"/>
    </source>
</evidence>
<dbReference type="Proteomes" id="UP001476282">
    <property type="component" value="Unassembled WGS sequence"/>
</dbReference>
<keyword evidence="1" id="KW-0472">Membrane</keyword>
<proteinExistence type="predicted"/>
<organism evidence="2 3">
    <name type="scientific">Haloferula sargassicola</name>
    <dbReference type="NCBI Taxonomy" id="490096"/>
    <lineage>
        <taxon>Bacteria</taxon>
        <taxon>Pseudomonadati</taxon>
        <taxon>Verrucomicrobiota</taxon>
        <taxon>Verrucomicrobiia</taxon>
        <taxon>Verrucomicrobiales</taxon>
        <taxon>Verrucomicrobiaceae</taxon>
        <taxon>Haloferula</taxon>
    </lineage>
</organism>
<feature type="transmembrane region" description="Helical" evidence="1">
    <location>
        <begin position="101"/>
        <end position="125"/>
    </location>
</feature>
<feature type="transmembrane region" description="Helical" evidence="1">
    <location>
        <begin position="6"/>
        <end position="27"/>
    </location>
</feature>
<sequence>MRSTWFASLLLVGLLIVFRVISAFGLLPNFSPLPAVFLCSLIFFRKKSAWLLPVVAWMVTDPLVSLIQGYPLIGFQHLGILAGLSGCVGLGLWLRRHPSRGAVLGGSLLAAAFFYVASNSVAFLFDPLYSKTFHGFVQAQWTGPEGYAPTWLFFRNLAAANFLFTAAFLSALSPAARFTNPATLPTATHS</sequence>
<evidence type="ECO:0000313" key="3">
    <source>
        <dbReference type="Proteomes" id="UP001476282"/>
    </source>
</evidence>
<keyword evidence="1" id="KW-1133">Transmembrane helix</keyword>
<feature type="transmembrane region" description="Helical" evidence="1">
    <location>
        <begin position="73"/>
        <end position="94"/>
    </location>
</feature>
<protein>
    <recommendedName>
        <fullName evidence="4">ECF transporter S component</fullName>
    </recommendedName>
</protein>
<dbReference type="Pfam" id="PF20221">
    <property type="entry name" value="DUF6580"/>
    <property type="match status" value="1"/>
</dbReference>
<gene>
    <name evidence="2" type="ORF">Hsar01_01838</name>
</gene>
<reference evidence="2 3" key="1">
    <citation type="submission" date="2024-02" db="EMBL/GenBank/DDBJ databases">
        <title>Haloferula sargassicola NBRC 104335.</title>
        <authorList>
            <person name="Ichikawa N."/>
            <person name="Katano-Makiyama Y."/>
            <person name="Hidaka K."/>
        </authorList>
    </citation>
    <scope>NUCLEOTIDE SEQUENCE [LARGE SCALE GENOMIC DNA]</scope>
    <source>
        <strain evidence="2 3">NBRC 104335</strain>
    </source>
</reference>
<feature type="transmembrane region" description="Helical" evidence="1">
    <location>
        <begin position="152"/>
        <end position="172"/>
    </location>
</feature>
<keyword evidence="3" id="KW-1185">Reference proteome</keyword>